<keyword evidence="6" id="KW-0418">Kinase</keyword>
<dbReference type="GO" id="GO:0046872">
    <property type="term" value="F:metal ion binding"/>
    <property type="evidence" value="ECO:0007669"/>
    <property type="project" value="UniProtKB-KW"/>
</dbReference>
<dbReference type="NCBIfam" id="TIGR00147">
    <property type="entry name" value="YegS/Rv2252/BmrU family lipid kinase"/>
    <property type="match status" value="1"/>
</dbReference>
<dbReference type="InterPro" id="IPR050187">
    <property type="entry name" value="Lipid_Phosphate_FormReg"/>
</dbReference>
<keyword evidence="5" id="KW-0547">Nucleotide-binding</keyword>
<dbReference type="InterPro" id="IPR017438">
    <property type="entry name" value="ATP-NAD_kinase_N"/>
</dbReference>
<keyword evidence="7" id="KW-0067">ATP-binding</keyword>
<keyword evidence="4" id="KW-0479">Metal-binding</keyword>
<dbReference type="InterPro" id="IPR016064">
    <property type="entry name" value="NAD/diacylglycerol_kinase_sf"/>
</dbReference>
<dbReference type="InterPro" id="IPR005218">
    <property type="entry name" value="Diacylglycerol/lipid_kinase"/>
</dbReference>
<dbReference type="Pfam" id="PF19279">
    <property type="entry name" value="YegS_C"/>
    <property type="match status" value="1"/>
</dbReference>
<evidence type="ECO:0000259" key="12">
    <source>
        <dbReference type="PROSITE" id="PS50146"/>
    </source>
</evidence>
<protein>
    <recommendedName>
        <fullName evidence="12">DAGKc domain-containing protein</fullName>
    </recommendedName>
</protein>
<dbReference type="PANTHER" id="PTHR12358">
    <property type="entry name" value="SPHINGOSINE KINASE"/>
    <property type="match status" value="1"/>
</dbReference>
<evidence type="ECO:0000256" key="5">
    <source>
        <dbReference type="ARBA" id="ARBA00022741"/>
    </source>
</evidence>
<comment type="cofactor">
    <cofactor evidence="1">
        <name>Mg(2+)</name>
        <dbReference type="ChEBI" id="CHEBI:18420"/>
    </cofactor>
</comment>
<accession>A0A3B0RBL8</accession>
<keyword evidence="8" id="KW-0460">Magnesium</keyword>
<dbReference type="PANTHER" id="PTHR12358:SF106">
    <property type="entry name" value="LIPID KINASE YEGS"/>
    <property type="match status" value="1"/>
</dbReference>
<dbReference type="EMBL" id="UOEA01000086">
    <property type="protein sequence ID" value="VAV85368.1"/>
    <property type="molecule type" value="Genomic_DNA"/>
</dbReference>
<evidence type="ECO:0000256" key="9">
    <source>
        <dbReference type="ARBA" id="ARBA00023098"/>
    </source>
</evidence>
<dbReference type="GO" id="GO:0005886">
    <property type="term" value="C:plasma membrane"/>
    <property type="evidence" value="ECO:0007669"/>
    <property type="project" value="TreeGrafter"/>
</dbReference>
<dbReference type="InterPro" id="IPR045540">
    <property type="entry name" value="YegS/DAGK_C"/>
</dbReference>
<keyword evidence="11" id="KW-1208">Phospholipid metabolism</keyword>
<organism evidence="13">
    <name type="scientific">hydrothermal vent metagenome</name>
    <dbReference type="NCBI Taxonomy" id="652676"/>
    <lineage>
        <taxon>unclassified sequences</taxon>
        <taxon>metagenomes</taxon>
        <taxon>ecological metagenomes</taxon>
    </lineage>
</organism>
<evidence type="ECO:0000313" key="13">
    <source>
        <dbReference type="EMBL" id="VAV85368.1"/>
    </source>
</evidence>
<feature type="domain" description="DAGKc" evidence="12">
    <location>
        <begin position="19"/>
        <end position="151"/>
    </location>
</feature>
<dbReference type="InterPro" id="IPR001206">
    <property type="entry name" value="Diacylglycerol_kinase_cat_dom"/>
</dbReference>
<keyword evidence="10" id="KW-0594">Phospholipid biosynthesis</keyword>
<evidence type="ECO:0000256" key="7">
    <source>
        <dbReference type="ARBA" id="ARBA00022840"/>
    </source>
</evidence>
<dbReference type="Gene3D" id="2.60.200.40">
    <property type="match status" value="1"/>
</dbReference>
<dbReference type="PROSITE" id="PS50146">
    <property type="entry name" value="DAGK"/>
    <property type="match status" value="1"/>
</dbReference>
<name>A0A3B0RBL8_9ZZZZ</name>
<dbReference type="SMART" id="SM00046">
    <property type="entry name" value="DAGKc"/>
    <property type="match status" value="1"/>
</dbReference>
<dbReference type="Pfam" id="PF00781">
    <property type="entry name" value="DAGK_cat"/>
    <property type="match status" value="1"/>
</dbReference>
<dbReference type="GO" id="GO:0016301">
    <property type="term" value="F:kinase activity"/>
    <property type="evidence" value="ECO:0007669"/>
    <property type="project" value="UniProtKB-KW"/>
</dbReference>
<proteinExistence type="predicted"/>
<dbReference type="Gene3D" id="3.40.50.10330">
    <property type="entry name" value="Probable inorganic polyphosphate/atp-NAD kinase, domain 1"/>
    <property type="match status" value="1"/>
</dbReference>
<keyword evidence="9" id="KW-0443">Lipid metabolism</keyword>
<dbReference type="AlphaFoldDB" id="A0A3B0RBL8"/>
<reference evidence="13" key="1">
    <citation type="submission" date="2018-06" db="EMBL/GenBank/DDBJ databases">
        <authorList>
            <person name="Zhirakovskaya E."/>
        </authorList>
    </citation>
    <scope>NUCLEOTIDE SEQUENCE</scope>
</reference>
<evidence type="ECO:0000256" key="3">
    <source>
        <dbReference type="ARBA" id="ARBA00022679"/>
    </source>
</evidence>
<keyword evidence="3" id="KW-0808">Transferase</keyword>
<evidence type="ECO:0000256" key="11">
    <source>
        <dbReference type="ARBA" id="ARBA00023264"/>
    </source>
</evidence>
<sequence length="316" mass="33619">MSAGFERKEEARTPRDRGERALRVRFIVNPKAGTGTNMAAAVMSAAREELLGLRGLFEIKVSTSRQDAFRLSKEAADKEYDGVFACGGDGTVNIIASALVGTNTVLGIVPAGSGNGLAHALGIPQEVRSAVSVINSGRVLKMDVGTACGKYFFSTAGVGLDAVVSKEYGKWTGSGGKRGVLPYLPIVLKEYLMATPERVTVRWDDDAFMGNPLILTIANTREYGGGAVIAPEAEPFDGLLDICLVEKAGWVKDALLAMRIFKGNLGASKQYRNIKAKAVEVIRGSAGLVQLDGETFATEAKVSFGLLPQALRVWAF</sequence>
<evidence type="ECO:0000256" key="4">
    <source>
        <dbReference type="ARBA" id="ARBA00022723"/>
    </source>
</evidence>
<evidence type="ECO:0000256" key="8">
    <source>
        <dbReference type="ARBA" id="ARBA00022842"/>
    </source>
</evidence>
<dbReference type="GO" id="GO:0008654">
    <property type="term" value="P:phospholipid biosynthetic process"/>
    <property type="evidence" value="ECO:0007669"/>
    <property type="project" value="UniProtKB-KW"/>
</dbReference>
<keyword evidence="2" id="KW-0444">Lipid biosynthesis</keyword>
<dbReference type="SUPFAM" id="SSF111331">
    <property type="entry name" value="NAD kinase/diacylglycerol kinase-like"/>
    <property type="match status" value="1"/>
</dbReference>
<evidence type="ECO:0000256" key="10">
    <source>
        <dbReference type="ARBA" id="ARBA00023209"/>
    </source>
</evidence>
<gene>
    <name evidence="13" type="ORF">MNBD_DELTA01-1294</name>
</gene>
<evidence type="ECO:0000256" key="6">
    <source>
        <dbReference type="ARBA" id="ARBA00022777"/>
    </source>
</evidence>
<evidence type="ECO:0000256" key="1">
    <source>
        <dbReference type="ARBA" id="ARBA00001946"/>
    </source>
</evidence>
<evidence type="ECO:0000256" key="2">
    <source>
        <dbReference type="ARBA" id="ARBA00022516"/>
    </source>
</evidence>
<dbReference type="GO" id="GO:0005524">
    <property type="term" value="F:ATP binding"/>
    <property type="evidence" value="ECO:0007669"/>
    <property type="project" value="UniProtKB-KW"/>
</dbReference>